<reference evidence="4" key="1">
    <citation type="submission" date="2022-11" db="UniProtKB">
        <authorList>
            <consortium name="WormBaseParasite"/>
        </authorList>
    </citation>
    <scope>IDENTIFICATION</scope>
</reference>
<evidence type="ECO:0000313" key="4">
    <source>
        <dbReference type="WBParaSite" id="ACRNAN_scaffold9835.g29317.t1"/>
    </source>
</evidence>
<keyword evidence="3" id="KW-1185">Reference proteome</keyword>
<evidence type="ECO:0000256" key="1">
    <source>
        <dbReference type="ARBA" id="ARBA00023157"/>
    </source>
</evidence>
<dbReference type="PANTHER" id="PTHR24252:SF7">
    <property type="entry name" value="HYALIN"/>
    <property type="match status" value="1"/>
</dbReference>
<dbReference type="InterPro" id="IPR009003">
    <property type="entry name" value="Peptidase_S1_PA"/>
</dbReference>
<keyword evidence="1" id="KW-1015">Disulfide bond</keyword>
<dbReference type="Gene3D" id="2.40.10.10">
    <property type="entry name" value="Trypsin-like serine proteases"/>
    <property type="match status" value="1"/>
</dbReference>
<dbReference type="Proteomes" id="UP000887540">
    <property type="component" value="Unplaced"/>
</dbReference>
<dbReference type="Pfam" id="PF00089">
    <property type="entry name" value="Trypsin"/>
    <property type="match status" value="1"/>
</dbReference>
<dbReference type="GO" id="GO:0004252">
    <property type="term" value="F:serine-type endopeptidase activity"/>
    <property type="evidence" value="ECO:0007669"/>
    <property type="project" value="InterPro"/>
</dbReference>
<dbReference type="WBParaSite" id="ACRNAN_scaffold9835.g29317.t1">
    <property type="protein sequence ID" value="ACRNAN_scaffold9835.g29317.t1"/>
    <property type="gene ID" value="ACRNAN_scaffold9835.g29317"/>
</dbReference>
<evidence type="ECO:0000313" key="3">
    <source>
        <dbReference type="Proteomes" id="UP000887540"/>
    </source>
</evidence>
<feature type="domain" description="Peptidase S1" evidence="2">
    <location>
        <begin position="31"/>
        <end position="164"/>
    </location>
</feature>
<proteinExistence type="predicted"/>
<dbReference type="PANTHER" id="PTHR24252">
    <property type="entry name" value="ACROSIN-RELATED"/>
    <property type="match status" value="1"/>
</dbReference>
<dbReference type="PROSITE" id="PS00134">
    <property type="entry name" value="TRYPSIN_HIS"/>
    <property type="match status" value="1"/>
</dbReference>
<protein>
    <submittedName>
        <fullName evidence="4">Peptidase S1 domain-containing protein</fullName>
    </submittedName>
</protein>
<evidence type="ECO:0000259" key="2">
    <source>
        <dbReference type="PROSITE" id="PS50240"/>
    </source>
</evidence>
<sequence length="164" mass="18585">MSGTIHNPTKCGIRPAIDEARMAYRRLGKRIIGGNDTQDNTIFPWFCSIVFVDEKDEYFCGATLISSTELLTAAHCITEPLKWLDPKHTVTKVYCGKPGDLKPSRPASFHIHPNYTEVPVRDDIAIVKLRYEYNLNDDIQPICLPSEDRHLSEFHGWVVGRGLT</sequence>
<dbReference type="InterPro" id="IPR001254">
    <property type="entry name" value="Trypsin_dom"/>
</dbReference>
<dbReference type="InterPro" id="IPR018114">
    <property type="entry name" value="TRYPSIN_HIS"/>
</dbReference>
<dbReference type="PROSITE" id="PS50240">
    <property type="entry name" value="TRYPSIN_DOM"/>
    <property type="match status" value="1"/>
</dbReference>
<dbReference type="GO" id="GO:0006508">
    <property type="term" value="P:proteolysis"/>
    <property type="evidence" value="ECO:0007669"/>
    <property type="project" value="InterPro"/>
</dbReference>
<dbReference type="InterPro" id="IPR043504">
    <property type="entry name" value="Peptidase_S1_PA_chymotrypsin"/>
</dbReference>
<dbReference type="SUPFAM" id="SSF50494">
    <property type="entry name" value="Trypsin-like serine proteases"/>
    <property type="match status" value="1"/>
</dbReference>
<name>A0A914EPU2_9BILA</name>
<organism evidence="3 4">
    <name type="scientific">Acrobeloides nanus</name>
    <dbReference type="NCBI Taxonomy" id="290746"/>
    <lineage>
        <taxon>Eukaryota</taxon>
        <taxon>Metazoa</taxon>
        <taxon>Ecdysozoa</taxon>
        <taxon>Nematoda</taxon>
        <taxon>Chromadorea</taxon>
        <taxon>Rhabditida</taxon>
        <taxon>Tylenchina</taxon>
        <taxon>Cephalobomorpha</taxon>
        <taxon>Cephaloboidea</taxon>
        <taxon>Cephalobidae</taxon>
        <taxon>Acrobeloides</taxon>
    </lineage>
</organism>
<accession>A0A914EPU2</accession>
<dbReference type="AlphaFoldDB" id="A0A914EPU2"/>